<reference evidence="3 4" key="1">
    <citation type="journal article" date="2006" name="Nature">
        <title>Global trends of whole-genome duplications revealed by the ciliate Paramecium tetraurelia.</title>
        <authorList>
            <consortium name="Genoscope"/>
            <person name="Aury J.-M."/>
            <person name="Jaillon O."/>
            <person name="Duret L."/>
            <person name="Noel B."/>
            <person name="Jubin C."/>
            <person name="Porcel B.M."/>
            <person name="Segurens B."/>
            <person name="Daubin V."/>
            <person name="Anthouard V."/>
            <person name="Aiach N."/>
            <person name="Arnaiz O."/>
            <person name="Billaut A."/>
            <person name="Beisson J."/>
            <person name="Blanc I."/>
            <person name="Bouhouche K."/>
            <person name="Camara F."/>
            <person name="Duharcourt S."/>
            <person name="Guigo R."/>
            <person name="Gogendeau D."/>
            <person name="Katinka M."/>
            <person name="Keller A.-M."/>
            <person name="Kissmehl R."/>
            <person name="Klotz C."/>
            <person name="Koll F."/>
            <person name="Le Moue A."/>
            <person name="Lepere C."/>
            <person name="Malinsky S."/>
            <person name="Nowacki M."/>
            <person name="Nowak J.K."/>
            <person name="Plattner H."/>
            <person name="Poulain J."/>
            <person name="Ruiz F."/>
            <person name="Serrano V."/>
            <person name="Zagulski M."/>
            <person name="Dessen P."/>
            <person name="Betermier M."/>
            <person name="Weissenbach J."/>
            <person name="Scarpelli C."/>
            <person name="Schachter V."/>
            <person name="Sperling L."/>
            <person name="Meyer E."/>
            <person name="Cohen J."/>
            <person name="Wincker P."/>
        </authorList>
    </citation>
    <scope>NUCLEOTIDE SEQUENCE [LARGE SCALE GENOMIC DNA]</scope>
    <source>
        <strain evidence="3 4">Stock d4-2</strain>
    </source>
</reference>
<accession>A0CJV0</accession>
<dbReference type="SUPFAM" id="SSF51101">
    <property type="entry name" value="Mannose-binding lectins"/>
    <property type="match status" value="1"/>
</dbReference>
<dbReference type="GeneID" id="5024249"/>
<keyword evidence="4" id="KW-1185">Reference proteome</keyword>
<dbReference type="RefSeq" id="XP_001438464.1">
    <property type="nucleotide sequence ID" value="XM_001438427.2"/>
</dbReference>
<feature type="domain" description="Jacalin-type lectin" evidence="2">
    <location>
        <begin position="1"/>
        <end position="147"/>
    </location>
</feature>
<dbReference type="HOGENOM" id="CLU_790984_0_0_1"/>
<feature type="region of interest" description="Disordered" evidence="1">
    <location>
        <begin position="156"/>
        <end position="275"/>
    </location>
</feature>
<feature type="compositionally biased region" description="Low complexity" evidence="1">
    <location>
        <begin position="185"/>
        <end position="199"/>
    </location>
</feature>
<protein>
    <recommendedName>
        <fullName evidence="2">Jacalin-type lectin domain-containing protein</fullName>
    </recommendedName>
</protein>
<gene>
    <name evidence="3" type="ORF">GSPATT00000779001</name>
</gene>
<evidence type="ECO:0000256" key="1">
    <source>
        <dbReference type="SAM" id="MobiDB-lite"/>
    </source>
</evidence>
<evidence type="ECO:0000313" key="4">
    <source>
        <dbReference type="Proteomes" id="UP000000600"/>
    </source>
</evidence>
<organism evidence="3 4">
    <name type="scientific">Paramecium tetraurelia</name>
    <dbReference type="NCBI Taxonomy" id="5888"/>
    <lineage>
        <taxon>Eukaryota</taxon>
        <taxon>Sar</taxon>
        <taxon>Alveolata</taxon>
        <taxon>Ciliophora</taxon>
        <taxon>Intramacronucleata</taxon>
        <taxon>Oligohymenophorea</taxon>
        <taxon>Peniculida</taxon>
        <taxon>Parameciidae</taxon>
        <taxon>Paramecium</taxon>
    </lineage>
</organism>
<dbReference type="PROSITE" id="PS51752">
    <property type="entry name" value="JACALIN_LECTIN"/>
    <property type="match status" value="1"/>
</dbReference>
<dbReference type="KEGG" id="ptm:GSPATT00000779001"/>
<feature type="compositionally biased region" description="Low complexity" evidence="1">
    <location>
        <begin position="253"/>
        <end position="272"/>
    </location>
</feature>
<evidence type="ECO:0000313" key="3">
    <source>
        <dbReference type="EMBL" id="CAK71067.1"/>
    </source>
</evidence>
<evidence type="ECO:0000259" key="2">
    <source>
        <dbReference type="PROSITE" id="PS51752"/>
    </source>
</evidence>
<dbReference type="InterPro" id="IPR001229">
    <property type="entry name" value="Jacalin-like_lectin_dom"/>
</dbReference>
<dbReference type="Proteomes" id="UP000000600">
    <property type="component" value="Unassembled WGS sequence"/>
</dbReference>
<dbReference type="Gene3D" id="2.100.10.30">
    <property type="entry name" value="Jacalin-like lectin domain"/>
    <property type="match status" value="1"/>
</dbReference>
<dbReference type="OrthoDB" id="311460at2759"/>
<feature type="compositionally biased region" description="Pro residues" evidence="1">
    <location>
        <begin position="171"/>
        <end position="184"/>
    </location>
</feature>
<proteinExistence type="predicted"/>
<dbReference type="AlphaFoldDB" id="A0CJV0"/>
<feature type="compositionally biased region" description="Pro residues" evidence="1">
    <location>
        <begin position="200"/>
        <end position="252"/>
    </location>
</feature>
<name>A0CJV0_PARTE</name>
<dbReference type="InParanoid" id="A0CJV0"/>
<dbReference type="OMA" id="CFENVIN"/>
<dbReference type="InterPro" id="IPR036404">
    <property type="entry name" value="Jacalin-like_lectin_dom_sf"/>
</dbReference>
<dbReference type="EMBL" id="CT868096">
    <property type="protein sequence ID" value="CAK71067.1"/>
    <property type="molecule type" value="Genomic_DNA"/>
</dbReference>
<sequence length="362" mass="40600">MQEIYIGVDNPNYLKFDDGEVLGAYPFPHIISKIDVEFNQSHVIGVNVTYKVGNGQFVSGQSSLKFKNTPAYVKTFIVPEGDFLSEINGCFENVINSIGFVTYKGYKETFGNPIGVSFRHFSPQNTFTAAKGSFDKWLNFIAFRVVPLPPYAMQQFYPGTNQNQQMNQVPPQQPLQQQPPPQYPYPSNNYPPQQQQQQYPPQPPNQQGYVPPPPPMQQGYVPPPPPPMQQGYVPPPPPMQQGYVPPPPPPGQQPYTPYPSTYTPPYTGYPGQQPYPYPTYQPYPQQNSTTIVEVIDTNPYGGGYNSSYNNYYNQRPGMGVGAAMGLGMLTGMAVSDLTHHNHHGGIYDVNIFGGHHHHHHRY</sequence>